<evidence type="ECO:0000313" key="2">
    <source>
        <dbReference type="Proteomes" id="UP000238634"/>
    </source>
</evidence>
<dbReference type="AlphaFoldDB" id="A0A2T1DIJ2"/>
<dbReference type="STRING" id="1920490.GCA_001895925_04082"/>
<comment type="caution">
    <text evidence="1">The sequence shown here is derived from an EMBL/GenBank/DDBJ whole genome shotgun (WGS) entry which is preliminary data.</text>
</comment>
<dbReference type="Proteomes" id="UP000238634">
    <property type="component" value="Unassembled WGS sequence"/>
</dbReference>
<accession>A0A2T1DIJ2</accession>
<proteinExistence type="predicted"/>
<protein>
    <submittedName>
        <fullName evidence="1">Uncharacterized protein</fullName>
    </submittedName>
</protein>
<gene>
    <name evidence="1" type="ORF">C7B65_07535</name>
</gene>
<evidence type="ECO:0000313" key="1">
    <source>
        <dbReference type="EMBL" id="PSB20292.1"/>
    </source>
</evidence>
<organism evidence="1 2">
    <name type="scientific">Phormidesmis priestleyi ULC007</name>
    <dbReference type="NCBI Taxonomy" id="1920490"/>
    <lineage>
        <taxon>Bacteria</taxon>
        <taxon>Bacillati</taxon>
        <taxon>Cyanobacteriota</taxon>
        <taxon>Cyanophyceae</taxon>
        <taxon>Leptolyngbyales</taxon>
        <taxon>Leptolyngbyaceae</taxon>
        <taxon>Phormidesmis</taxon>
    </lineage>
</organism>
<keyword evidence="2" id="KW-1185">Reference proteome</keyword>
<dbReference type="EMBL" id="PVWG01000006">
    <property type="protein sequence ID" value="PSB20292.1"/>
    <property type="molecule type" value="Genomic_DNA"/>
</dbReference>
<sequence length="64" mass="7331">MWERSLQELSAAVKARAMWGRSPSMQETCKLTSELNLNPGGKIPLTHHHERIIQKDSTYLPDLE</sequence>
<name>A0A2T1DIJ2_9CYAN</name>
<reference evidence="1 2" key="1">
    <citation type="submission" date="2018-02" db="EMBL/GenBank/DDBJ databases">
        <authorList>
            <person name="Cohen D.B."/>
            <person name="Kent A.D."/>
        </authorList>
    </citation>
    <scope>NUCLEOTIDE SEQUENCE [LARGE SCALE GENOMIC DNA]</scope>
    <source>
        <strain evidence="1 2">ULC007</strain>
    </source>
</reference>
<reference evidence="1 2" key="2">
    <citation type="submission" date="2018-03" db="EMBL/GenBank/DDBJ databases">
        <title>The ancient ancestry and fast evolution of plastids.</title>
        <authorList>
            <person name="Moore K.R."/>
            <person name="Magnabosco C."/>
            <person name="Momper L."/>
            <person name="Gold D.A."/>
            <person name="Bosak T."/>
            <person name="Fournier G.P."/>
        </authorList>
    </citation>
    <scope>NUCLEOTIDE SEQUENCE [LARGE SCALE GENOMIC DNA]</scope>
    <source>
        <strain evidence="1 2">ULC007</strain>
    </source>
</reference>
<dbReference type="RefSeq" id="WP_073070211.1">
    <property type="nucleotide sequence ID" value="NZ_MPPI01000006.1"/>
</dbReference>